<dbReference type="EMBL" id="AWVQ01000090">
    <property type="protein sequence ID" value="ERK72769.1"/>
    <property type="molecule type" value="Genomic_DNA"/>
</dbReference>
<feature type="compositionally biased region" description="Low complexity" evidence="1">
    <location>
        <begin position="25"/>
        <end position="34"/>
    </location>
</feature>
<evidence type="ECO:0000313" key="3">
    <source>
        <dbReference type="Proteomes" id="UP000016605"/>
    </source>
</evidence>
<dbReference type="Proteomes" id="UP000016605">
    <property type="component" value="Unassembled WGS sequence"/>
</dbReference>
<dbReference type="AlphaFoldDB" id="U2RW63"/>
<name>U2RW63_LEIAQ</name>
<comment type="caution">
    <text evidence="2">The sequence shown here is derived from an EMBL/GenBank/DDBJ whole genome shotgun (WGS) entry which is preliminary data.</text>
</comment>
<protein>
    <submittedName>
        <fullName evidence="2">Uncharacterized protein</fullName>
    </submittedName>
</protein>
<sequence length="75" mass="7381">MMSDTTPDPASAVTGEQRATPVEPATGAAASAAAEAHDSDPEVVDPPSSPVSARGHVNRPAAESATDESARSAAP</sequence>
<organism evidence="2 3">
    <name type="scientific">Leifsonia aquatica ATCC 14665</name>
    <dbReference type="NCBI Taxonomy" id="1358026"/>
    <lineage>
        <taxon>Bacteria</taxon>
        <taxon>Bacillati</taxon>
        <taxon>Actinomycetota</taxon>
        <taxon>Actinomycetes</taxon>
        <taxon>Micrococcales</taxon>
        <taxon>Microbacteriaceae</taxon>
        <taxon>Leifsonia</taxon>
    </lineage>
</organism>
<evidence type="ECO:0000256" key="1">
    <source>
        <dbReference type="SAM" id="MobiDB-lite"/>
    </source>
</evidence>
<evidence type="ECO:0000313" key="2">
    <source>
        <dbReference type="EMBL" id="ERK72769.1"/>
    </source>
</evidence>
<accession>U2RW63</accession>
<proteinExistence type="predicted"/>
<gene>
    <name evidence="2" type="ORF">N136_00858</name>
</gene>
<reference evidence="2 3" key="1">
    <citation type="submission" date="2013-08" db="EMBL/GenBank/DDBJ databases">
        <authorList>
            <person name="Weinstock G."/>
            <person name="Sodergren E."/>
            <person name="Wylie T."/>
            <person name="Fulton L."/>
            <person name="Fulton R."/>
            <person name="Fronick C."/>
            <person name="O'Laughlin M."/>
            <person name="Godfrey J."/>
            <person name="Miner T."/>
            <person name="Herter B."/>
            <person name="Appelbaum E."/>
            <person name="Cordes M."/>
            <person name="Lek S."/>
            <person name="Wollam A."/>
            <person name="Pepin K.H."/>
            <person name="Palsikar V.B."/>
            <person name="Mitreva M."/>
            <person name="Wilson R.K."/>
        </authorList>
    </citation>
    <scope>NUCLEOTIDE SEQUENCE [LARGE SCALE GENOMIC DNA]</scope>
    <source>
        <strain evidence="2 3">ATCC 14665</strain>
    </source>
</reference>
<dbReference type="HOGENOM" id="CLU_2676899_0_0_11"/>
<feature type="region of interest" description="Disordered" evidence="1">
    <location>
        <begin position="1"/>
        <end position="75"/>
    </location>
</feature>
<feature type="non-terminal residue" evidence="2">
    <location>
        <position position="75"/>
    </location>
</feature>